<proteinExistence type="predicted"/>
<name>A0AAQ3NUL6_VIGMU</name>
<protein>
    <submittedName>
        <fullName evidence="1">Uncharacterized protein</fullName>
    </submittedName>
</protein>
<evidence type="ECO:0000313" key="2">
    <source>
        <dbReference type="Proteomes" id="UP001374535"/>
    </source>
</evidence>
<organism evidence="1 2">
    <name type="scientific">Vigna mungo</name>
    <name type="common">Black gram</name>
    <name type="synonym">Phaseolus mungo</name>
    <dbReference type="NCBI Taxonomy" id="3915"/>
    <lineage>
        <taxon>Eukaryota</taxon>
        <taxon>Viridiplantae</taxon>
        <taxon>Streptophyta</taxon>
        <taxon>Embryophyta</taxon>
        <taxon>Tracheophyta</taxon>
        <taxon>Spermatophyta</taxon>
        <taxon>Magnoliopsida</taxon>
        <taxon>eudicotyledons</taxon>
        <taxon>Gunneridae</taxon>
        <taxon>Pentapetalae</taxon>
        <taxon>rosids</taxon>
        <taxon>fabids</taxon>
        <taxon>Fabales</taxon>
        <taxon>Fabaceae</taxon>
        <taxon>Papilionoideae</taxon>
        <taxon>50 kb inversion clade</taxon>
        <taxon>NPAAA clade</taxon>
        <taxon>indigoferoid/millettioid clade</taxon>
        <taxon>Phaseoleae</taxon>
        <taxon>Vigna</taxon>
    </lineage>
</organism>
<accession>A0AAQ3NUL6</accession>
<dbReference type="AlphaFoldDB" id="A0AAQ3NUL6"/>
<gene>
    <name evidence="1" type="ORF">V8G54_009331</name>
</gene>
<sequence length="125" mass="13915">MVKQGNSNVNVIPCSLSSSSPTISSNFSHLSMLSVLSFSRLLARDEDKSVTKLLQPVTVTFSKLGKLTIPSIFSFHTHFKFDKFFKVSSFKLETIPFVLSSLSSKSNITLTASELCTFNFSKFFK</sequence>
<dbReference type="Proteomes" id="UP001374535">
    <property type="component" value="Chromosome 3"/>
</dbReference>
<reference evidence="1 2" key="1">
    <citation type="journal article" date="2023" name="Life. Sci Alliance">
        <title>Evolutionary insights into 3D genome organization and epigenetic landscape of Vigna mungo.</title>
        <authorList>
            <person name="Junaid A."/>
            <person name="Singh B."/>
            <person name="Bhatia S."/>
        </authorList>
    </citation>
    <scope>NUCLEOTIDE SEQUENCE [LARGE SCALE GENOMIC DNA]</scope>
    <source>
        <strain evidence="1">Urdbean</strain>
    </source>
</reference>
<keyword evidence="2" id="KW-1185">Reference proteome</keyword>
<evidence type="ECO:0000313" key="1">
    <source>
        <dbReference type="EMBL" id="WVZ16349.1"/>
    </source>
</evidence>
<dbReference type="EMBL" id="CP144698">
    <property type="protein sequence ID" value="WVZ16349.1"/>
    <property type="molecule type" value="Genomic_DNA"/>
</dbReference>